<dbReference type="PANTHER" id="PTHR34145">
    <property type="entry name" value="OS02G0105600 PROTEIN"/>
    <property type="match status" value="1"/>
</dbReference>
<evidence type="ECO:0000256" key="1">
    <source>
        <dbReference type="SAM" id="MobiDB-lite"/>
    </source>
</evidence>
<dbReference type="Gene3D" id="3.80.10.10">
    <property type="entry name" value="Ribonuclease Inhibitor"/>
    <property type="match status" value="1"/>
</dbReference>
<feature type="transmembrane region" description="Helical" evidence="2">
    <location>
        <begin position="135"/>
        <end position="155"/>
    </location>
</feature>
<evidence type="ECO:0000313" key="5">
    <source>
        <dbReference type="Proteomes" id="UP001152523"/>
    </source>
</evidence>
<dbReference type="InterPro" id="IPR032675">
    <property type="entry name" value="LRR_dom_sf"/>
</dbReference>
<dbReference type="Gene3D" id="1.20.1280.50">
    <property type="match status" value="1"/>
</dbReference>
<dbReference type="PANTHER" id="PTHR34145:SF28">
    <property type="entry name" value="F-BOX DOMAIN-CONTAINING PROTEIN"/>
    <property type="match status" value="1"/>
</dbReference>
<protein>
    <recommendedName>
        <fullName evidence="3">F-box domain-containing protein</fullName>
    </recommendedName>
</protein>
<dbReference type="InterPro" id="IPR055357">
    <property type="entry name" value="LRR_At1g61320_AtMIF1"/>
</dbReference>
<dbReference type="EMBL" id="CAMAPF010000035">
    <property type="protein sequence ID" value="CAH9080396.1"/>
    <property type="molecule type" value="Genomic_DNA"/>
</dbReference>
<feature type="transmembrane region" description="Helical" evidence="2">
    <location>
        <begin position="12"/>
        <end position="32"/>
    </location>
</feature>
<reference evidence="4" key="1">
    <citation type="submission" date="2022-07" db="EMBL/GenBank/DDBJ databases">
        <authorList>
            <person name="Macas J."/>
            <person name="Novak P."/>
            <person name="Neumann P."/>
        </authorList>
    </citation>
    <scope>NUCLEOTIDE SEQUENCE</scope>
</reference>
<feature type="domain" description="F-box" evidence="3">
    <location>
        <begin position="100"/>
        <end position="136"/>
    </location>
</feature>
<keyword evidence="5" id="KW-1185">Reference proteome</keyword>
<dbReference type="InterPro" id="IPR001810">
    <property type="entry name" value="F-box_dom"/>
</dbReference>
<evidence type="ECO:0000313" key="4">
    <source>
        <dbReference type="EMBL" id="CAH9080396.1"/>
    </source>
</evidence>
<accession>A0AAV0CQT1</accession>
<gene>
    <name evidence="4" type="ORF">CEPIT_LOCUS7286</name>
</gene>
<dbReference type="InterPro" id="IPR053772">
    <property type="entry name" value="At1g61320/At1g61330-like"/>
</dbReference>
<comment type="caution">
    <text evidence="4">The sequence shown here is derived from an EMBL/GenBank/DDBJ whole genome shotgun (WGS) entry which is preliminary data.</text>
</comment>
<dbReference type="InterPro" id="IPR053781">
    <property type="entry name" value="F-box_AtFBL13-like"/>
</dbReference>
<feature type="region of interest" description="Disordered" evidence="1">
    <location>
        <begin position="47"/>
        <end position="79"/>
    </location>
</feature>
<dbReference type="CDD" id="cd22160">
    <property type="entry name" value="F-box_AtFBL13-like"/>
    <property type="match status" value="1"/>
</dbReference>
<sequence>MPTSYSDKFGIWFPQLGFVFPLMVFTGLRLGIGTAVSSYLRLHKEEAKEEAKEEPKEEPKEEAKEEPKEEAKKEAKEEAKKEVKEEVKKKVKEEVKKEVEDRISALTNEILCSILSRLDTKDAVRTSVLCSRWRNLYLFLPSYSFGCPCVVMFPFCLCSCTAEYKILTVMDRFFQIHRRAGCEKIKSFRLSFCVKTDFTCHIERWVHHLAGLGVEELTLKLCYQGEKITVPLQKLVCKAATCRLTLLHLTASNMELEPFNPQQQFKYLTSIKLIFIDSVDVQSILSSCPKLESLSLEYCCLSSNEFIVEGKHLELKSLTIFKCNGKEVEEIYLCAENLLTLKLGLYSDLALKFSHPSHLPKLQHVSLEVVYNGHLLQIISWVAQDCSQVESFCVESWSRTSHVAYGLPLKVPTFSRLRQLDIRMEFNDLFDVTQIADLIIHCPLLQIMHLVGRERRTPPRPLGARSLSPRSHLHLHLKEVEFGGFYGFDNEISVVLYILNSALALERMVLRRDSRYTAIFNKSKGYQELSWCQESQRTSKFDESKSQVIHQQLRGQAASPTVQLLVI</sequence>
<keyword evidence="2" id="KW-0472">Membrane</keyword>
<dbReference type="InterPro" id="IPR036047">
    <property type="entry name" value="F-box-like_dom_sf"/>
</dbReference>
<evidence type="ECO:0000256" key="2">
    <source>
        <dbReference type="SAM" id="Phobius"/>
    </source>
</evidence>
<dbReference type="AlphaFoldDB" id="A0AAV0CQT1"/>
<dbReference type="Pfam" id="PF00646">
    <property type="entry name" value="F-box"/>
    <property type="match status" value="1"/>
</dbReference>
<dbReference type="SUPFAM" id="SSF81383">
    <property type="entry name" value="F-box domain"/>
    <property type="match status" value="1"/>
</dbReference>
<keyword evidence="2" id="KW-0812">Transmembrane</keyword>
<organism evidence="4 5">
    <name type="scientific">Cuscuta epithymum</name>
    <dbReference type="NCBI Taxonomy" id="186058"/>
    <lineage>
        <taxon>Eukaryota</taxon>
        <taxon>Viridiplantae</taxon>
        <taxon>Streptophyta</taxon>
        <taxon>Embryophyta</taxon>
        <taxon>Tracheophyta</taxon>
        <taxon>Spermatophyta</taxon>
        <taxon>Magnoliopsida</taxon>
        <taxon>eudicotyledons</taxon>
        <taxon>Gunneridae</taxon>
        <taxon>Pentapetalae</taxon>
        <taxon>asterids</taxon>
        <taxon>lamiids</taxon>
        <taxon>Solanales</taxon>
        <taxon>Convolvulaceae</taxon>
        <taxon>Cuscuteae</taxon>
        <taxon>Cuscuta</taxon>
        <taxon>Cuscuta subgen. Cuscuta</taxon>
    </lineage>
</organism>
<proteinExistence type="predicted"/>
<keyword evidence="2" id="KW-1133">Transmembrane helix</keyword>
<dbReference type="PROSITE" id="PS50181">
    <property type="entry name" value="FBOX"/>
    <property type="match status" value="1"/>
</dbReference>
<dbReference type="Pfam" id="PF23622">
    <property type="entry name" value="LRR_At1g61320_AtMIF1"/>
    <property type="match status" value="1"/>
</dbReference>
<evidence type="ECO:0000259" key="3">
    <source>
        <dbReference type="PROSITE" id="PS50181"/>
    </source>
</evidence>
<dbReference type="SUPFAM" id="SSF52058">
    <property type="entry name" value="L domain-like"/>
    <property type="match status" value="1"/>
</dbReference>
<dbReference type="Proteomes" id="UP001152523">
    <property type="component" value="Unassembled WGS sequence"/>
</dbReference>
<name>A0AAV0CQT1_9ASTE</name>